<dbReference type="GO" id="GO:0016757">
    <property type="term" value="F:glycosyltransferase activity"/>
    <property type="evidence" value="ECO:0007669"/>
    <property type="project" value="UniProtKB-KW"/>
</dbReference>
<dbReference type="EMBL" id="LVYV01000055">
    <property type="protein sequence ID" value="KZD20661.1"/>
    <property type="molecule type" value="Genomic_DNA"/>
</dbReference>
<dbReference type="STRING" id="943830.A4A58_18180"/>
<dbReference type="InterPro" id="IPR001173">
    <property type="entry name" value="Glyco_trans_2-like"/>
</dbReference>
<evidence type="ECO:0000256" key="5">
    <source>
        <dbReference type="ARBA" id="ARBA00022842"/>
    </source>
</evidence>
<dbReference type="Pfam" id="PF00535">
    <property type="entry name" value="Glycos_transf_2"/>
    <property type="match status" value="1"/>
</dbReference>
<dbReference type="PANTHER" id="PTHR48090:SF10">
    <property type="entry name" value="GLUCOSYL-3-PHOSPHOGLYCERATE SYNTHASE"/>
    <property type="match status" value="1"/>
</dbReference>
<gene>
    <name evidence="8" type="ORF">A4A58_18180</name>
</gene>
<feature type="region of interest" description="Disordered" evidence="6">
    <location>
        <begin position="266"/>
        <end position="285"/>
    </location>
</feature>
<evidence type="ECO:0000259" key="7">
    <source>
        <dbReference type="Pfam" id="PF00535"/>
    </source>
</evidence>
<comment type="similarity">
    <text evidence="2">Belongs to the glycosyltransferase 2 family.</text>
</comment>
<reference evidence="8 9" key="1">
    <citation type="submission" date="2016-03" db="EMBL/GenBank/DDBJ databases">
        <title>Microsymbionts genomes from the relict species Vavilovia formosa (Stev.) Fed.</title>
        <authorList>
            <person name="Kopat V."/>
            <person name="Chirak E."/>
            <person name="Kimeklis A."/>
            <person name="Andronov E."/>
        </authorList>
    </citation>
    <scope>NUCLEOTIDE SEQUENCE [LARGE SCALE GENOMIC DNA]</scope>
    <source>
        <strain evidence="8 9">Vaf07</strain>
    </source>
</reference>
<dbReference type="SUPFAM" id="SSF53448">
    <property type="entry name" value="Nucleotide-diphospho-sugar transferases"/>
    <property type="match status" value="1"/>
</dbReference>
<keyword evidence="4" id="KW-0808">Transferase</keyword>
<dbReference type="AlphaFoldDB" id="A0A161QXN6"/>
<dbReference type="Gene3D" id="3.90.550.10">
    <property type="entry name" value="Spore Coat Polysaccharide Biosynthesis Protein SpsA, Chain A"/>
    <property type="match status" value="1"/>
</dbReference>
<proteinExistence type="inferred from homology"/>
<keyword evidence="3" id="KW-0328">Glycosyltransferase</keyword>
<dbReference type="Proteomes" id="UP000076574">
    <property type="component" value="Unassembled WGS sequence"/>
</dbReference>
<evidence type="ECO:0000313" key="8">
    <source>
        <dbReference type="EMBL" id="KZD20661.1"/>
    </source>
</evidence>
<feature type="domain" description="Glycosyltransferase 2-like" evidence="7">
    <location>
        <begin position="30"/>
        <end position="140"/>
    </location>
</feature>
<keyword evidence="5" id="KW-0460">Magnesium</keyword>
<keyword evidence="9" id="KW-1185">Reference proteome</keyword>
<comment type="caution">
    <text evidence="8">The sequence shown here is derived from an EMBL/GenBank/DDBJ whole genome shotgun (WGS) entry which is preliminary data.</text>
</comment>
<evidence type="ECO:0000256" key="2">
    <source>
        <dbReference type="ARBA" id="ARBA00006739"/>
    </source>
</evidence>
<dbReference type="PANTHER" id="PTHR48090">
    <property type="entry name" value="UNDECAPRENYL-PHOSPHATE 4-DEOXY-4-FORMAMIDO-L-ARABINOSE TRANSFERASE-RELATED"/>
    <property type="match status" value="1"/>
</dbReference>
<evidence type="ECO:0000256" key="4">
    <source>
        <dbReference type="ARBA" id="ARBA00022679"/>
    </source>
</evidence>
<evidence type="ECO:0000256" key="3">
    <source>
        <dbReference type="ARBA" id="ARBA00022676"/>
    </source>
</evidence>
<dbReference type="InterPro" id="IPR029044">
    <property type="entry name" value="Nucleotide-diphossugar_trans"/>
</dbReference>
<name>A0A161QXN6_9BRAD</name>
<comment type="cofactor">
    <cofactor evidence="1">
        <name>Mg(2+)</name>
        <dbReference type="ChEBI" id="CHEBI:18420"/>
    </cofactor>
</comment>
<protein>
    <recommendedName>
        <fullName evidence="7">Glycosyltransferase 2-like domain-containing protein</fullName>
    </recommendedName>
</protein>
<evidence type="ECO:0000256" key="1">
    <source>
        <dbReference type="ARBA" id="ARBA00001946"/>
    </source>
</evidence>
<dbReference type="OrthoDB" id="9802649at2"/>
<organism evidence="8 9">
    <name type="scientific">Tardiphaga robiniae</name>
    <dbReference type="NCBI Taxonomy" id="943830"/>
    <lineage>
        <taxon>Bacteria</taxon>
        <taxon>Pseudomonadati</taxon>
        <taxon>Pseudomonadota</taxon>
        <taxon>Alphaproteobacteria</taxon>
        <taxon>Hyphomicrobiales</taxon>
        <taxon>Nitrobacteraceae</taxon>
        <taxon>Tardiphaga</taxon>
    </lineage>
</organism>
<dbReference type="CDD" id="cd04179">
    <property type="entry name" value="DPM_DPG-synthase_like"/>
    <property type="match status" value="1"/>
</dbReference>
<accession>A0A161QXN6</accession>
<sequence length="285" mass="31245">MLDRTTASSPTSRQSRPISDNASALAGSISIVIPALNEEVVLDGVVRDIEKQVTAFFRDYEIILINDGSADKTGEIMDRLATELPNIRVLHNPRNIGLGASYKRGVEEARCTYLMMLCGDGGMPAASLPPIFSAVGSADLVAPYVTNLRTIKSPMRYFTSRVYTNLLNILFGQKIKYYNGLPVHRVDLLRQLRINSTGFAFQGEILTKLLRSGCSMTEVGVAGAEMTRNSSALRLKGLINIAKVLALLVWEVRRFDGRQIKREALPRSASEENDMLEGHAASAQA</sequence>
<evidence type="ECO:0000313" key="9">
    <source>
        <dbReference type="Proteomes" id="UP000076574"/>
    </source>
</evidence>
<dbReference type="InterPro" id="IPR050256">
    <property type="entry name" value="Glycosyltransferase_2"/>
</dbReference>
<evidence type="ECO:0000256" key="6">
    <source>
        <dbReference type="SAM" id="MobiDB-lite"/>
    </source>
</evidence>
<dbReference type="RefSeq" id="WP_068738285.1">
    <property type="nucleotide sequence ID" value="NZ_LVYV01000055.1"/>
</dbReference>